<organism evidence="1 2">
    <name type="scientific">Cadophora malorum</name>
    <dbReference type="NCBI Taxonomy" id="108018"/>
    <lineage>
        <taxon>Eukaryota</taxon>
        <taxon>Fungi</taxon>
        <taxon>Dikarya</taxon>
        <taxon>Ascomycota</taxon>
        <taxon>Pezizomycotina</taxon>
        <taxon>Leotiomycetes</taxon>
        <taxon>Helotiales</taxon>
        <taxon>Ploettnerulaceae</taxon>
        <taxon>Cadophora</taxon>
    </lineage>
</organism>
<accession>A0A8H7T927</accession>
<proteinExistence type="predicted"/>
<evidence type="ECO:0000313" key="1">
    <source>
        <dbReference type="EMBL" id="KAG4414737.1"/>
    </source>
</evidence>
<name>A0A8H7T927_9HELO</name>
<dbReference type="AlphaFoldDB" id="A0A8H7T927"/>
<comment type="caution">
    <text evidence="1">The sequence shown here is derived from an EMBL/GenBank/DDBJ whole genome shotgun (WGS) entry which is preliminary data.</text>
</comment>
<evidence type="ECO:0000313" key="2">
    <source>
        <dbReference type="Proteomes" id="UP000664132"/>
    </source>
</evidence>
<protein>
    <submittedName>
        <fullName evidence="1">Uncharacterized protein</fullName>
    </submittedName>
</protein>
<reference evidence="1" key="1">
    <citation type="submission" date="2021-02" db="EMBL/GenBank/DDBJ databases">
        <title>Genome sequence Cadophora malorum strain M34.</title>
        <authorList>
            <person name="Stefanovic E."/>
            <person name="Vu D."/>
            <person name="Scully C."/>
            <person name="Dijksterhuis J."/>
            <person name="Roader J."/>
            <person name="Houbraken J."/>
        </authorList>
    </citation>
    <scope>NUCLEOTIDE SEQUENCE</scope>
    <source>
        <strain evidence="1">M34</strain>
    </source>
</reference>
<sequence>MSETYNEAQLEIVKKFILSHHILPTNRHPDSAFIIAKTIDNFIVNPSTPDVKSSSEAFGRAITQYPSLQETVGGKAQIVDTLNRIVVVCGRLVEIWGEMSDQVVMDYPGECYGVADEMRRSNMAAEIRGLYELRKDVNKQARFWMTVMEVLQ</sequence>
<dbReference type="Proteomes" id="UP000664132">
    <property type="component" value="Unassembled WGS sequence"/>
</dbReference>
<gene>
    <name evidence="1" type="ORF">IFR04_012124</name>
</gene>
<dbReference type="EMBL" id="JAFJYH010000251">
    <property type="protein sequence ID" value="KAG4414737.1"/>
    <property type="molecule type" value="Genomic_DNA"/>
</dbReference>
<keyword evidence="2" id="KW-1185">Reference proteome</keyword>